<proteinExistence type="predicted"/>
<feature type="compositionally biased region" description="Basic residues" evidence="1">
    <location>
        <begin position="569"/>
        <end position="579"/>
    </location>
</feature>
<evidence type="ECO:0000313" key="3">
    <source>
        <dbReference type="EMBL" id="KNE59848.1"/>
    </source>
</evidence>
<evidence type="ECO:0000256" key="2">
    <source>
        <dbReference type="SAM" id="Phobius"/>
    </source>
</evidence>
<protein>
    <submittedName>
        <fullName evidence="3">Uncharacterized protein</fullName>
    </submittedName>
</protein>
<accession>A0A0L0SBA8</accession>
<feature type="transmembrane region" description="Helical" evidence="2">
    <location>
        <begin position="168"/>
        <end position="196"/>
    </location>
</feature>
<dbReference type="OrthoDB" id="2141246at2759"/>
<feature type="compositionally biased region" description="Polar residues" evidence="1">
    <location>
        <begin position="496"/>
        <end position="507"/>
    </location>
</feature>
<evidence type="ECO:0000256" key="1">
    <source>
        <dbReference type="SAM" id="MobiDB-lite"/>
    </source>
</evidence>
<sequence length="579" mass="62755">MPPATDMAAGARESLMGSILALTTDLTTNTTNAMRQTLPWNYDPVVLAALVFFLLAATALLAWNAYALHRLLVIRDQERKAEQTGSRLSALPVLVGSETSVATFTTTIADADTRPTVLSDAKDRSPDTAAPWWTKVRLAKLQLFAATLHVANQIDFLVLHLGRDLSCLWLGALPGVFYVLILLSSSTVLILQTTVLVPAWQRPFRRTVLFVLVAVGMSLVATSKAMLTWDAEMLEEVGVCSIRYDRTLNVFGKGTLVIVYMIILHVLVRPMVYHVLEMRKLHARPGMRRDEHSRRLEAAVMALLVKLVLVILLMTLAAILGMCGVFKSFVALEYTIQNTGTVCASTLALDRMRSRRSTDMSGESASVTANDDSIETGFGGNPTELDTVVPTRSSGTRMPLRIDLTETEAAAAVAKLMARPNTLEKARSTDAVQFLGPIPVSAAPPTSAGATRVVSPESSAATLTTSAPAFDGHQVPLRDASNKDATRMQRAVSGQAWATSDEASSSMAGRGMVVRPDASHHHHHGHFQSASSARSEVSRSLAPTRYAACPVVEESVECEDGETETEARRVRRPLTKRVD</sequence>
<keyword evidence="2" id="KW-0472">Membrane</keyword>
<gene>
    <name evidence="3" type="ORF">AMAG_05301</name>
</gene>
<dbReference type="Proteomes" id="UP000054350">
    <property type="component" value="Unassembled WGS sequence"/>
</dbReference>
<feature type="region of interest" description="Disordered" evidence="1">
    <location>
        <begin position="554"/>
        <end position="579"/>
    </location>
</feature>
<organism evidence="3 4">
    <name type="scientific">Allomyces macrogynus (strain ATCC 38327)</name>
    <name type="common">Allomyces javanicus var. macrogynus</name>
    <dbReference type="NCBI Taxonomy" id="578462"/>
    <lineage>
        <taxon>Eukaryota</taxon>
        <taxon>Fungi</taxon>
        <taxon>Fungi incertae sedis</taxon>
        <taxon>Blastocladiomycota</taxon>
        <taxon>Blastocladiomycetes</taxon>
        <taxon>Blastocladiales</taxon>
        <taxon>Blastocladiaceae</taxon>
        <taxon>Allomyces</taxon>
    </lineage>
</organism>
<keyword evidence="4" id="KW-1185">Reference proteome</keyword>
<feature type="transmembrane region" description="Helical" evidence="2">
    <location>
        <begin position="296"/>
        <end position="320"/>
    </location>
</feature>
<feature type="transmembrane region" description="Helical" evidence="2">
    <location>
        <begin position="208"/>
        <end position="227"/>
    </location>
</feature>
<dbReference type="AlphaFoldDB" id="A0A0L0SBA8"/>
<keyword evidence="2" id="KW-1133">Transmembrane helix</keyword>
<feature type="compositionally biased region" description="Low complexity" evidence="1">
    <location>
        <begin position="527"/>
        <end position="539"/>
    </location>
</feature>
<reference evidence="4" key="2">
    <citation type="submission" date="2009-11" db="EMBL/GenBank/DDBJ databases">
        <title>The Genome Sequence of Allomyces macrogynus strain ATCC 38327.</title>
        <authorList>
            <consortium name="The Broad Institute Genome Sequencing Platform"/>
            <person name="Russ C."/>
            <person name="Cuomo C."/>
            <person name="Shea T."/>
            <person name="Young S.K."/>
            <person name="Zeng Q."/>
            <person name="Koehrsen M."/>
            <person name="Haas B."/>
            <person name="Borodovsky M."/>
            <person name="Guigo R."/>
            <person name="Alvarado L."/>
            <person name="Berlin A."/>
            <person name="Borenstein D."/>
            <person name="Chen Z."/>
            <person name="Engels R."/>
            <person name="Freedman E."/>
            <person name="Gellesch M."/>
            <person name="Goldberg J."/>
            <person name="Griggs A."/>
            <person name="Gujja S."/>
            <person name="Heiman D."/>
            <person name="Hepburn T."/>
            <person name="Howarth C."/>
            <person name="Jen D."/>
            <person name="Larson L."/>
            <person name="Lewis B."/>
            <person name="Mehta T."/>
            <person name="Park D."/>
            <person name="Pearson M."/>
            <person name="Roberts A."/>
            <person name="Saif S."/>
            <person name="Shenoy N."/>
            <person name="Sisk P."/>
            <person name="Stolte C."/>
            <person name="Sykes S."/>
            <person name="Walk T."/>
            <person name="White J."/>
            <person name="Yandava C."/>
            <person name="Burger G."/>
            <person name="Gray M.W."/>
            <person name="Holland P.W.H."/>
            <person name="King N."/>
            <person name="Lang F.B.F."/>
            <person name="Roger A.J."/>
            <person name="Ruiz-Trillo I."/>
            <person name="Lander E."/>
            <person name="Nusbaum C."/>
        </authorList>
    </citation>
    <scope>NUCLEOTIDE SEQUENCE [LARGE SCALE GENOMIC DNA]</scope>
    <source>
        <strain evidence="4">ATCC 38327</strain>
    </source>
</reference>
<dbReference type="VEuPathDB" id="FungiDB:AMAG_05301"/>
<dbReference type="EMBL" id="GG745335">
    <property type="protein sequence ID" value="KNE59848.1"/>
    <property type="molecule type" value="Genomic_DNA"/>
</dbReference>
<evidence type="ECO:0000313" key="4">
    <source>
        <dbReference type="Proteomes" id="UP000054350"/>
    </source>
</evidence>
<feature type="region of interest" description="Disordered" evidence="1">
    <location>
        <begin position="464"/>
        <end position="539"/>
    </location>
</feature>
<keyword evidence="2" id="KW-0812">Transmembrane</keyword>
<name>A0A0L0SBA8_ALLM3</name>
<feature type="transmembrane region" description="Helical" evidence="2">
    <location>
        <begin position="257"/>
        <end position="276"/>
    </location>
</feature>
<feature type="transmembrane region" description="Helical" evidence="2">
    <location>
        <begin position="45"/>
        <end position="66"/>
    </location>
</feature>
<reference evidence="3 4" key="1">
    <citation type="submission" date="2009-11" db="EMBL/GenBank/DDBJ databases">
        <title>Annotation of Allomyces macrogynus ATCC 38327.</title>
        <authorList>
            <consortium name="The Broad Institute Genome Sequencing Platform"/>
            <person name="Russ C."/>
            <person name="Cuomo C."/>
            <person name="Burger G."/>
            <person name="Gray M.W."/>
            <person name="Holland P.W.H."/>
            <person name="King N."/>
            <person name="Lang F.B.F."/>
            <person name="Roger A.J."/>
            <person name="Ruiz-Trillo I."/>
            <person name="Young S.K."/>
            <person name="Zeng Q."/>
            <person name="Gargeya S."/>
            <person name="Fitzgerald M."/>
            <person name="Haas B."/>
            <person name="Abouelleil A."/>
            <person name="Alvarado L."/>
            <person name="Arachchi H.M."/>
            <person name="Berlin A."/>
            <person name="Chapman S.B."/>
            <person name="Gearin G."/>
            <person name="Goldberg J."/>
            <person name="Griggs A."/>
            <person name="Gujja S."/>
            <person name="Hansen M."/>
            <person name="Heiman D."/>
            <person name="Howarth C."/>
            <person name="Larimer J."/>
            <person name="Lui A."/>
            <person name="MacDonald P.J.P."/>
            <person name="McCowen C."/>
            <person name="Montmayeur A."/>
            <person name="Murphy C."/>
            <person name="Neiman D."/>
            <person name="Pearson M."/>
            <person name="Priest M."/>
            <person name="Roberts A."/>
            <person name="Saif S."/>
            <person name="Shea T."/>
            <person name="Sisk P."/>
            <person name="Stolte C."/>
            <person name="Sykes S."/>
            <person name="Wortman J."/>
            <person name="Nusbaum C."/>
            <person name="Birren B."/>
        </authorList>
    </citation>
    <scope>NUCLEOTIDE SEQUENCE [LARGE SCALE GENOMIC DNA]</scope>
    <source>
        <strain evidence="3 4">ATCC 38327</strain>
    </source>
</reference>
<feature type="compositionally biased region" description="Acidic residues" evidence="1">
    <location>
        <begin position="554"/>
        <end position="564"/>
    </location>
</feature>
<feature type="region of interest" description="Disordered" evidence="1">
    <location>
        <begin position="358"/>
        <end position="394"/>
    </location>
</feature>